<keyword evidence="1" id="KW-1133">Transmembrane helix</keyword>
<feature type="transmembrane region" description="Helical" evidence="1">
    <location>
        <begin position="66"/>
        <end position="82"/>
    </location>
</feature>
<keyword evidence="1" id="KW-0472">Membrane</keyword>
<evidence type="ECO:0000256" key="1">
    <source>
        <dbReference type="SAM" id="Phobius"/>
    </source>
</evidence>
<protein>
    <recommendedName>
        <fullName evidence="4">DUF1266 domain-containing protein</fullName>
    </recommendedName>
</protein>
<sequence length="324" mass="38828">MENTDRNYDSLKAEFYEKKMPSQGFELINQLILENRKIDLYALLDDHKKRSYYGLELQQRFWTDELIGYYNFLLIAVFAGFIPRKFNNDLRQEINKIMSYEAVVEYYRINYPYKLAGYTCEFSLNEMEYNGETNEESLRIFNEYISLNRFLKNDDDVDVFLAMLDYVSYGEYDISDVIKSLKSFEKLSQIITSKDKSALAQGVWGFIKYTSFISQLRTLMESADDFPILQSAIWLYHEYYFNRLQMKMKSFFDIAFFNLEKTMNNELLFKEMVEGLYNQNVPEDFNYKELMEFSIKEISDAKDDISYILNENWSLAMEDYFKES</sequence>
<organism evidence="2 3">
    <name type="scientific">Flavobacterium cupriresistens</name>
    <dbReference type="NCBI Taxonomy" id="2893885"/>
    <lineage>
        <taxon>Bacteria</taxon>
        <taxon>Pseudomonadati</taxon>
        <taxon>Bacteroidota</taxon>
        <taxon>Flavobacteriia</taxon>
        <taxon>Flavobacteriales</taxon>
        <taxon>Flavobacteriaceae</taxon>
        <taxon>Flavobacterium</taxon>
    </lineage>
</organism>
<dbReference type="RefSeq" id="WP_230002168.1">
    <property type="nucleotide sequence ID" value="NZ_CP087134.1"/>
</dbReference>
<evidence type="ECO:0000313" key="2">
    <source>
        <dbReference type="EMBL" id="MDX6191638.1"/>
    </source>
</evidence>
<evidence type="ECO:0008006" key="4">
    <source>
        <dbReference type="Google" id="ProtNLM"/>
    </source>
</evidence>
<gene>
    <name evidence="2" type="ORF">SGQ83_19950</name>
</gene>
<reference evidence="2 3" key="1">
    <citation type="submission" date="2023-11" db="EMBL/GenBank/DDBJ databases">
        <title>Unpublished Manusciprt.</title>
        <authorList>
            <person name="Saticioglu I.B."/>
            <person name="Ay H."/>
            <person name="Ajmi N."/>
            <person name="Altun S."/>
            <person name="Duman M."/>
        </authorList>
    </citation>
    <scope>NUCLEOTIDE SEQUENCE [LARGE SCALE GENOMIC DNA]</scope>
    <source>
        <strain evidence="2 3">Fl-318</strain>
    </source>
</reference>
<dbReference type="Proteomes" id="UP001273350">
    <property type="component" value="Unassembled WGS sequence"/>
</dbReference>
<keyword evidence="1" id="KW-0812">Transmembrane</keyword>
<name>A0ABU4RIA3_9FLAO</name>
<evidence type="ECO:0000313" key="3">
    <source>
        <dbReference type="Proteomes" id="UP001273350"/>
    </source>
</evidence>
<comment type="caution">
    <text evidence="2">The sequence shown here is derived from an EMBL/GenBank/DDBJ whole genome shotgun (WGS) entry which is preliminary data.</text>
</comment>
<proteinExistence type="predicted"/>
<accession>A0ABU4RIA3</accession>
<dbReference type="EMBL" id="JAWXVI010000011">
    <property type="protein sequence ID" value="MDX6191638.1"/>
    <property type="molecule type" value="Genomic_DNA"/>
</dbReference>
<keyword evidence="3" id="KW-1185">Reference proteome</keyword>